<organism evidence="2 3">
    <name type="scientific">Catenuloplanes niger</name>
    <dbReference type="NCBI Taxonomy" id="587534"/>
    <lineage>
        <taxon>Bacteria</taxon>
        <taxon>Bacillati</taxon>
        <taxon>Actinomycetota</taxon>
        <taxon>Actinomycetes</taxon>
        <taxon>Micromonosporales</taxon>
        <taxon>Micromonosporaceae</taxon>
        <taxon>Catenuloplanes</taxon>
    </lineage>
</organism>
<protein>
    <submittedName>
        <fullName evidence="2">Surface-anchored protein</fullName>
    </submittedName>
</protein>
<dbReference type="NCBIfam" id="NF038134">
    <property type="entry name" value="choice_anch_M"/>
    <property type="match status" value="1"/>
</dbReference>
<evidence type="ECO:0000313" key="2">
    <source>
        <dbReference type="EMBL" id="MDR7321055.1"/>
    </source>
</evidence>
<dbReference type="Proteomes" id="UP001183629">
    <property type="component" value="Unassembled WGS sequence"/>
</dbReference>
<proteinExistence type="predicted"/>
<evidence type="ECO:0000256" key="1">
    <source>
        <dbReference type="SAM" id="SignalP"/>
    </source>
</evidence>
<keyword evidence="1" id="KW-0732">Signal</keyword>
<dbReference type="RefSeq" id="WP_310409833.1">
    <property type="nucleotide sequence ID" value="NZ_JAVDYC010000001.1"/>
</dbReference>
<dbReference type="NCBIfam" id="TIGR03769">
    <property type="entry name" value="P_ac_wall_RPT"/>
    <property type="match status" value="1"/>
</dbReference>
<feature type="chain" id="PRO_5042104969" evidence="1">
    <location>
        <begin position="28"/>
        <end position="216"/>
    </location>
</feature>
<dbReference type="AlphaFoldDB" id="A0AAE4CQL3"/>
<sequence>MRHSIRLLAGTGAVAAALVAAAGPAQAHPAPTVLSVGHVDAIDVAFEDGELELAIHDENSDSEFAPSEAVLLVKREARTAVPADPAYAFLGAAGAPVWVLPQVQDPQLLFAGLSAEELEPGVLAGDTVRINLTGVSGPGDIAIFTQDAVGTPAVLADDTDGLPDTLSVAAGDHEHVNWAFDRAGTYRLTVTASATLAATGETVTSAPAVYTFRVQR</sequence>
<gene>
    <name evidence="2" type="ORF">J2S44_001305</name>
</gene>
<reference evidence="2 3" key="1">
    <citation type="submission" date="2023-07" db="EMBL/GenBank/DDBJ databases">
        <title>Sequencing the genomes of 1000 actinobacteria strains.</title>
        <authorList>
            <person name="Klenk H.-P."/>
        </authorList>
    </citation>
    <scope>NUCLEOTIDE SEQUENCE [LARGE SCALE GENOMIC DNA]</scope>
    <source>
        <strain evidence="2 3">DSM 44711</strain>
    </source>
</reference>
<accession>A0AAE4CQL3</accession>
<feature type="signal peptide" evidence="1">
    <location>
        <begin position="1"/>
        <end position="27"/>
    </location>
</feature>
<evidence type="ECO:0000313" key="3">
    <source>
        <dbReference type="Proteomes" id="UP001183629"/>
    </source>
</evidence>
<comment type="caution">
    <text evidence="2">The sequence shown here is derived from an EMBL/GenBank/DDBJ whole genome shotgun (WGS) entry which is preliminary data.</text>
</comment>
<keyword evidence="3" id="KW-1185">Reference proteome</keyword>
<dbReference type="InterPro" id="IPR022435">
    <property type="entry name" value="Surface-anchored_actinobac"/>
</dbReference>
<name>A0AAE4CQL3_9ACTN</name>
<dbReference type="EMBL" id="JAVDYC010000001">
    <property type="protein sequence ID" value="MDR7321055.1"/>
    <property type="molecule type" value="Genomic_DNA"/>
</dbReference>